<gene>
    <name evidence="1" type="ORF">LCGC14_2409340</name>
</gene>
<protein>
    <submittedName>
        <fullName evidence="1">Uncharacterized protein</fullName>
    </submittedName>
</protein>
<reference evidence="1" key="1">
    <citation type="journal article" date="2015" name="Nature">
        <title>Complex archaea that bridge the gap between prokaryotes and eukaryotes.</title>
        <authorList>
            <person name="Spang A."/>
            <person name="Saw J.H."/>
            <person name="Jorgensen S.L."/>
            <person name="Zaremba-Niedzwiedzka K."/>
            <person name="Martijn J."/>
            <person name="Lind A.E."/>
            <person name="van Eijk R."/>
            <person name="Schleper C."/>
            <person name="Guy L."/>
            <person name="Ettema T.J."/>
        </authorList>
    </citation>
    <scope>NUCLEOTIDE SEQUENCE</scope>
</reference>
<organism evidence="1">
    <name type="scientific">marine sediment metagenome</name>
    <dbReference type="NCBI Taxonomy" id="412755"/>
    <lineage>
        <taxon>unclassified sequences</taxon>
        <taxon>metagenomes</taxon>
        <taxon>ecological metagenomes</taxon>
    </lineage>
</organism>
<accession>A0A0F9BSU2</accession>
<comment type="caution">
    <text evidence="1">The sequence shown here is derived from an EMBL/GenBank/DDBJ whole genome shotgun (WGS) entry which is preliminary data.</text>
</comment>
<proteinExistence type="predicted"/>
<name>A0A0F9BSU2_9ZZZZ</name>
<dbReference type="AlphaFoldDB" id="A0A0F9BSU2"/>
<feature type="non-terminal residue" evidence="1">
    <location>
        <position position="57"/>
    </location>
</feature>
<sequence length="57" mass="6165">MTVTIIGLPISIPHFPARRLQELLAVEAANKEVAPTIPCLEATTRSRFLSLAHVAIS</sequence>
<dbReference type="EMBL" id="LAZR01036367">
    <property type="protein sequence ID" value="KKL25039.1"/>
    <property type="molecule type" value="Genomic_DNA"/>
</dbReference>
<evidence type="ECO:0000313" key="1">
    <source>
        <dbReference type="EMBL" id="KKL25039.1"/>
    </source>
</evidence>